<evidence type="ECO:0000313" key="1">
    <source>
        <dbReference type="EMBL" id="ELP91458.1"/>
    </source>
</evidence>
<organism evidence="1 2">
    <name type="scientific">Entamoeba invadens IP1</name>
    <dbReference type="NCBI Taxonomy" id="370355"/>
    <lineage>
        <taxon>Eukaryota</taxon>
        <taxon>Amoebozoa</taxon>
        <taxon>Evosea</taxon>
        <taxon>Archamoebae</taxon>
        <taxon>Mastigamoebida</taxon>
        <taxon>Entamoebidae</taxon>
        <taxon>Entamoeba</taxon>
    </lineage>
</organism>
<dbReference type="OMA" id="KHEMAGE"/>
<dbReference type="EMBL" id="KB206474">
    <property type="protein sequence ID" value="ELP91458.1"/>
    <property type="molecule type" value="Genomic_DNA"/>
</dbReference>
<dbReference type="AlphaFoldDB" id="A0A0A1UCR5"/>
<evidence type="ECO:0000313" key="2">
    <source>
        <dbReference type="Proteomes" id="UP000014680"/>
    </source>
</evidence>
<dbReference type="KEGG" id="eiv:EIN_155850"/>
<dbReference type="OrthoDB" id="26084at2759"/>
<dbReference type="VEuPathDB" id="AmoebaDB:EIN_155850"/>
<dbReference type="RefSeq" id="XP_004258229.1">
    <property type="nucleotide sequence ID" value="XM_004258181.1"/>
</dbReference>
<keyword evidence="2" id="KW-1185">Reference proteome</keyword>
<proteinExistence type="predicted"/>
<accession>A0A0A1UCR5</accession>
<reference evidence="1 2" key="1">
    <citation type="submission" date="2012-10" db="EMBL/GenBank/DDBJ databases">
        <authorList>
            <person name="Zafar N."/>
            <person name="Inman J."/>
            <person name="Hall N."/>
            <person name="Lorenzi H."/>
            <person name="Caler E."/>
        </authorList>
    </citation>
    <scope>NUCLEOTIDE SEQUENCE [LARGE SCALE GENOMIC DNA]</scope>
    <source>
        <strain evidence="1 2">IP1</strain>
    </source>
</reference>
<sequence>MKKTEGGDMTKAPSLHIQLLELETSGLVFRFQLPSSLAYKHLHFYSYGLMKERISKTILMTFGTASPNVLSRLREYIIATKSDIASDLEVDDSTFDVLVTECFLSGGKALKFGEDVVDLMFSIGLKKYVSDVKNKKARSYKNQYLEQMGNDAVPVSCF</sequence>
<dbReference type="GeneID" id="14890315"/>
<dbReference type="Proteomes" id="UP000014680">
    <property type="component" value="Unassembled WGS sequence"/>
</dbReference>
<name>A0A0A1UCR5_ENTIV</name>
<gene>
    <name evidence="1" type="ORF">EIN_155850</name>
</gene>
<protein>
    <submittedName>
        <fullName evidence="1">Uncharacterized protein</fullName>
    </submittedName>
</protein>